<feature type="domain" description="PDZ" evidence="19">
    <location>
        <begin position="668"/>
        <end position="756"/>
    </location>
</feature>
<feature type="compositionally biased region" description="Basic and acidic residues" evidence="17">
    <location>
        <begin position="1210"/>
        <end position="1230"/>
    </location>
</feature>
<dbReference type="InterPro" id="IPR001660">
    <property type="entry name" value="SAM"/>
</dbReference>
<dbReference type="InterPro" id="IPR040645">
    <property type="entry name" value="Neurabin-1/2_PDZ"/>
</dbReference>
<dbReference type="Gene3D" id="2.30.42.10">
    <property type="match status" value="1"/>
</dbReference>
<keyword evidence="4" id="KW-0597">Phosphoprotein</keyword>
<dbReference type="Pfam" id="PF17817">
    <property type="entry name" value="PDZ_5"/>
    <property type="match status" value="1"/>
</dbReference>
<dbReference type="FunFam" id="2.30.42.10:FF:000010">
    <property type="entry name" value="Neurabin-1 isoform 1"/>
    <property type="match status" value="1"/>
</dbReference>
<feature type="region of interest" description="Disordered" evidence="17">
    <location>
        <begin position="520"/>
        <end position="540"/>
    </location>
</feature>
<comment type="subcellular location">
    <subcellularLocation>
        <location evidence="1">Cytoplasm</location>
        <location evidence="1">Cytoskeleton</location>
    </subcellularLocation>
    <subcellularLocation>
        <location evidence="11">Synapse</location>
    </subcellularLocation>
</comment>
<dbReference type="AlphaFoldDB" id="A0AAQ4QBE7"/>
<evidence type="ECO:0000256" key="6">
    <source>
        <dbReference type="ARBA" id="ARBA00022902"/>
    </source>
</evidence>
<keyword evidence="8 16" id="KW-0175">Coiled coil</keyword>
<evidence type="ECO:0000256" key="7">
    <source>
        <dbReference type="ARBA" id="ARBA00023018"/>
    </source>
</evidence>
<feature type="coiled-coil region" evidence="16">
    <location>
        <begin position="901"/>
        <end position="952"/>
    </location>
</feature>
<evidence type="ECO:0000256" key="9">
    <source>
        <dbReference type="ARBA" id="ARBA00023203"/>
    </source>
</evidence>
<dbReference type="CDD" id="cd06790">
    <property type="entry name" value="PDZ_neurabin-like"/>
    <property type="match status" value="1"/>
</dbReference>
<feature type="region of interest" description="Disordered" evidence="17">
    <location>
        <begin position="1"/>
        <end position="64"/>
    </location>
</feature>
<feature type="compositionally biased region" description="Low complexity" evidence="17">
    <location>
        <begin position="420"/>
        <end position="436"/>
    </location>
</feature>
<feature type="region of interest" description="Disordered" evidence="17">
    <location>
        <begin position="79"/>
        <end position="134"/>
    </location>
</feature>
<feature type="compositionally biased region" description="Acidic residues" evidence="17">
    <location>
        <begin position="437"/>
        <end position="451"/>
    </location>
</feature>
<feature type="compositionally biased region" description="Acidic residues" evidence="17">
    <location>
        <begin position="529"/>
        <end position="540"/>
    </location>
</feature>
<feature type="compositionally biased region" description="Polar residues" evidence="17">
    <location>
        <begin position="188"/>
        <end position="207"/>
    </location>
</feature>
<dbReference type="Ensembl" id="ENSGACT00000067417.1">
    <property type="protein sequence ID" value="ENSGACP00000047728.1"/>
    <property type="gene ID" value="ENSGACG00000004831.2"/>
</dbReference>
<dbReference type="GO" id="GO:0051015">
    <property type="term" value="F:actin filament binding"/>
    <property type="evidence" value="ECO:0007669"/>
    <property type="project" value="TreeGrafter"/>
</dbReference>
<feature type="coiled-coil region" evidence="16">
    <location>
        <begin position="838"/>
        <end position="872"/>
    </location>
</feature>
<dbReference type="PANTHER" id="PTHR16154">
    <property type="entry name" value="NEURABIN"/>
    <property type="match status" value="1"/>
</dbReference>
<proteinExistence type="predicted"/>
<dbReference type="Pfam" id="PF07647">
    <property type="entry name" value="SAM_2"/>
    <property type="match status" value="1"/>
</dbReference>
<reference evidence="20" key="3">
    <citation type="submission" date="2025-09" db="UniProtKB">
        <authorList>
            <consortium name="Ensembl"/>
        </authorList>
    </citation>
    <scope>IDENTIFICATION</scope>
</reference>
<dbReference type="Proteomes" id="UP000007635">
    <property type="component" value="Chromosome XVI"/>
</dbReference>
<dbReference type="InterPro" id="IPR001478">
    <property type="entry name" value="PDZ"/>
</dbReference>
<keyword evidence="9" id="KW-0009">Actin-binding</keyword>
<evidence type="ECO:0000313" key="20">
    <source>
        <dbReference type="Ensembl" id="ENSGACP00000047728.1"/>
    </source>
</evidence>
<dbReference type="SUPFAM" id="SSF50156">
    <property type="entry name" value="PDZ domain-like"/>
    <property type="match status" value="1"/>
</dbReference>
<feature type="region of interest" description="Disordered" evidence="17">
    <location>
        <begin position="577"/>
        <end position="597"/>
    </location>
</feature>
<dbReference type="GO" id="GO:0019722">
    <property type="term" value="P:calcium-mediated signaling"/>
    <property type="evidence" value="ECO:0007669"/>
    <property type="project" value="TreeGrafter"/>
</dbReference>
<keyword evidence="10" id="KW-0206">Cytoskeleton</keyword>
<feature type="compositionally biased region" description="Basic and acidic residues" evidence="17">
    <location>
        <begin position="1"/>
        <end position="13"/>
    </location>
</feature>
<feature type="compositionally biased region" description="Polar residues" evidence="17">
    <location>
        <begin position="97"/>
        <end position="125"/>
    </location>
</feature>
<evidence type="ECO:0000256" key="15">
    <source>
        <dbReference type="ARBA" id="ARBA00082439"/>
    </source>
</evidence>
<keyword evidence="7" id="KW-0770">Synapse</keyword>
<feature type="region of interest" description="Disordered" evidence="17">
    <location>
        <begin position="1192"/>
        <end position="1242"/>
    </location>
</feature>
<feature type="compositionally biased region" description="Basic and acidic residues" evidence="17">
    <location>
        <begin position="151"/>
        <end position="160"/>
    </location>
</feature>
<dbReference type="PANTHER" id="PTHR16154:SF26">
    <property type="entry name" value="PROTEIN PHOSPHATASE 1 REGULATORY SUBUNIT 9 LIKE"/>
    <property type="match status" value="1"/>
</dbReference>
<evidence type="ECO:0000256" key="11">
    <source>
        <dbReference type="ARBA" id="ARBA00034103"/>
    </source>
</evidence>
<dbReference type="GO" id="GO:0014069">
    <property type="term" value="C:postsynaptic density"/>
    <property type="evidence" value="ECO:0007669"/>
    <property type="project" value="TreeGrafter"/>
</dbReference>
<evidence type="ECO:0000256" key="17">
    <source>
        <dbReference type="SAM" id="MobiDB-lite"/>
    </source>
</evidence>
<dbReference type="GO" id="GO:0007015">
    <property type="term" value="P:actin filament organization"/>
    <property type="evidence" value="ECO:0007669"/>
    <property type="project" value="TreeGrafter"/>
</dbReference>
<keyword evidence="2" id="KW-0217">Developmental protein</keyword>
<evidence type="ECO:0000256" key="1">
    <source>
        <dbReference type="ARBA" id="ARBA00004245"/>
    </source>
</evidence>
<feature type="compositionally biased region" description="Basic and acidic residues" evidence="17">
    <location>
        <begin position="209"/>
        <end position="220"/>
    </location>
</feature>
<feature type="compositionally biased region" description="Polar residues" evidence="17">
    <location>
        <begin position="284"/>
        <end position="314"/>
    </location>
</feature>
<dbReference type="SMART" id="SM00228">
    <property type="entry name" value="PDZ"/>
    <property type="match status" value="1"/>
</dbReference>
<keyword evidence="21" id="KW-1185">Reference proteome</keyword>
<name>A0AAQ4QBE7_GASAC</name>
<evidence type="ECO:0000256" key="8">
    <source>
        <dbReference type="ARBA" id="ARBA00023054"/>
    </source>
</evidence>
<evidence type="ECO:0000256" key="10">
    <source>
        <dbReference type="ARBA" id="ARBA00023212"/>
    </source>
</evidence>
<dbReference type="PROSITE" id="PS50106">
    <property type="entry name" value="PDZ"/>
    <property type="match status" value="1"/>
</dbReference>
<dbReference type="GeneTree" id="ENSGT00940000164127"/>
<feature type="compositionally biased region" description="Acidic residues" evidence="17">
    <location>
        <begin position="577"/>
        <end position="594"/>
    </location>
</feature>
<keyword evidence="5" id="KW-0221">Differentiation</keyword>
<dbReference type="SMART" id="SM00454">
    <property type="entry name" value="SAM"/>
    <property type="match status" value="1"/>
</dbReference>
<evidence type="ECO:0000256" key="2">
    <source>
        <dbReference type="ARBA" id="ARBA00022473"/>
    </source>
</evidence>
<dbReference type="GO" id="GO:0031175">
    <property type="term" value="P:neuron projection development"/>
    <property type="evidence" value="ECO:0007669"/>
    <property type="project" value="TreeGrafter"/>
</dbReference>
<evidence type="ECO:0000256" key="13">
    <source>
        <dbReference type="ARBA" id="ARBA00076637"/>
    </source>
</evidence>
<dbReference type="SUPFAM" id="SSF47769">
    <property type="entry name" value="SAM/Pointed domain"/>
    <property type="match status" value="1"/>
</dbReference>
<reference evidence="20 21" key="1">
    <citation type="journal article" date="2021" name="G3 (Bethesda)">
        <title>Improved contiguity of the threespine stickleback genome using long-read sequencing.</title>
        <authorList>
            <person name="Nath S."/>
            <person name="Shaw D.E."/>
            <person name="White M.A."/>
        </authorList>
    </citation>
    <scope>NUCLEOTIDE SEQUENCE [LARGE SCALE GENOMIC DNA]</scope>
    <source>
        <strain evidence="20 21">Lake Benthic</strain>
    </source>
</reference>
<evidence type="ECO:0000256" key="4">
    <source>
        <dbReference type="ARBA" id="ARBA00022553"/>
    </source>
</evidence>
<dbReference type="InterPro" id="IPR043446">
    <property type="entry name" value="Neurabin-like"/>
</dbReference>
<organism evidence="20 21">
    <name type="scientific">Gasterosteus aculeatus aculeatus</name>
    <name type="common">three-spined stickleback</name>
    <dbReference type="NCBI Taxonomy" id="481459"/>
    <lineage>
        <taxon>Eukaryota</taxon>
        <taxon>Metazoa</taxon>
        <taxon>Chordata</taxon>
        <taxon>Craniata</taxon>
        <taxon>Vertebrata</taxon>
        <taxon>Euteleostomi</taxon>
        <taxon>Actinopterygii</taxon>
        <taxon>Neopterygii</taxon>
        <taxon>Teleostei</taxon>
        <taxon>Neoteleostei</taxon>
        <taxon>Acanthomorphata</taxon>
        <taxon>Eupercaria</taxon>
        <taxon>Perciformes</taxon>
        <taxon>Cottioidei</taxon>
        <taxon>Gasterosteales</taxon>
        <taxon>Gasterosteidae</taxon>
        <taxon>Gasterosteus</taxon>
    </lineage>
</organism>
<keyword evidence="6" id="KW-0524">Neurogenesis</keyword>
<feature type="compositionally biased region" description="Basic and acidic residues" evidence="17">
    <location>
        <begin position="452"/>
        <end position="464"/>
    </location>
</feature>
<sequence>MIRAENKGGERTLRSASPHRNAYKSDFHAIKCTFDGSKSESDPKTYTNGSSETREDSRGRPFGTRVNKIKNIFLQMDGQQQECQEGKVTPKPDVSPASPTKLQFPVNTHRVSLNSAASPESQNVDKTPKGEDVEIDKVALAEKFSVTRKLFERGIKEPPAAEKQSPGRGVTRLSLGSSSDEGKCTRRASGSSETAVKSEQTPKSTVKCQPDEKADSEKKNASRGSLNAGPMSKRLDNYVAENDLEDNNNAAAAKGRVASAKQHSPTEEISVSPTKDGFHKSTSKEATNSTPATDAANKNTAQTAGVSNRQTSVVKATIAVPNAANKSNTPTTEVALKPLSPEKPSPVSHGYKHSSSSVGFGRTSFGGDEANPHSPPPRDAKQPPPSAGGFQNTNRAKYPEKSRSPTADKPSSQTSSLDSRGVGVVRAELVVVQNESSESEENEDENTDDNVFEERKVQSPKDDLMTNLKRTPATEKTTSVPAHHVFARDVAKETQRTAETMVDGGVLKDKERLGLKKEDISAGNRYGDDYPEEEDEVAEEESELEEHIVLDRGSPVVYGIENAAFVDDRDVDQILREEEEDDDEDEEDGEEEEDRTYRDYDECYETTGLSDEEEPLPRRKIKFSTEPIQVFSTFSNEDYDRRNDDVDPVAASAEYELEKRVEKMDVFPVEIEKGENGLGISIIGMGVGADQGLEKLGIFVKTITEGGAAENDGRIQVNDQIVEVDGTSLVGVTQLFAATVLKNTKGTVRFSIGREQPGTQSEVARLITETLEQEKNQLQQHLDDHYEHSTEEEEEGVDERILCSSFSAGQNVELYELPDTEALFMPTNMDGSQMVFKFKELQLKHSTAAAEINQLKEKLRASEEHRSLWEARESALEQKIEDSNDKMLKLESYWLEAQGLCRTVNEQLAETQSQHETLDKKYNKAKKLLKDYQQKEIDFVKKEEELRKILDEKDKWYKQQLESLQNRVRPRPEEYTEHTPQQTCWRHRNEPERPLIHRLLCWSPEGPRTRSVRTVTSRQQARDQPAETRPPTQDWNELVPETERLDTSAHKAKGLLAQRAKRQPPSRNKLKDHLTLATGHTQVSQEHQLVTLIDDSNPASPSSDTAGLVAEPNLTGRSHTLIFSSSETLDDEPAAPGKEYQWQNRPVSEWTNQQVCHWLMGMNMDQYTPEFTAKGVDGQQLLNLDSEKLKGLGVSSQSDRSTVKKKLKDLRKVQEKMEKQREKKEKEGRRSGRPQASTDSIC</sequence>
<feature type="region of interest" description="Disordered" evidence="17">
    <location>
        <begin position="1007"/>
        <end position="1035"/>
    </location>
</feature>
<accession>A0AAQ4QBE7</accession>
<evidence type="ECO:0000256" key="12">
    <source>
        <dbReference type="ARBA" id="ARBA00067399"/>
    </source>
</evidence>
<feature type="compositionally biased region" description="Polar residues" evidence="17">
    <location>
        <begin position="261"/>
        <end position="273"/>
    </location>
</feature>
<dbReference type="GO" id="GO:0005737">
    <property type="term" value="C:cytoplasm"/>
    <property type="evidence" value="ECO:0007669"/>
    <property type="project" value="TreeGrafter"/>
</dbReference>
<feature type="domain" description="SAM" evidence="18">
    <location>
        <begin position="1150"/>
        <end position="1213"/>
    </location>
</feature>
<evidence type="ECO:0000256" key="16">
    <source>
        <dbReference type="SAM" id="Coils"/>
    </source>
</evidence>
<protein>
    <recommendedName>
        <fullName evidence="12">Neurabin-1</fullName>
    </recommendedName>
    <alternativeName>
        <fullName evidence="14">Neurabin-I</fullName>
    </alternativeName>
    <alternativeName>
        <fullName evidence="13">Neural tissue-specific F-actin-binding protein I</fullName>
    </alternativeName>
    <alternativeName>
        <fullName evidence="15">Protein phosphatase 1 regulatory subunit 9A</fullName>
    </alternativeName>
</protein>
<dbReference type="GO" id="GO:0015629">
    <property type="term" value="C:actin cytoskeleton"/>
    <property type="evidence" value="ECO:0007669"/>
    <property type="project" value="TreeGrafter"/>
</dbReference>
<feature type="region of interest" description="Disordered" evidence="17">
    <location>
        <begin position="151"/>
        <end position="482"/>
    </location>
</feature>
<evidence type="ECO:0000259" key="18">
    <source>
        <dbReference type="PROSITE" id="PS50105"/>
    </source>
</evidence>
<dbReference type="InterPro" id="IPR036034">
    <property type="entry name" value="PDZ_sf"/>
</dbReference>
<dbReference type="Pfam" id="PF00595">
    <property type="entry name" value="PDZ"/>
    <property type="match status" value="1"/>
</dbReference>
<dbReference type="FunFam" id="1.10.150.50:FF:000008">
    <property type="entry name" value="Neurabin-1 isoform 1-like protein"/>
    <property type="match status" value="1"/>
</dbReference>
<dbReference type="GO" id="GO:0030425">
    <property type="term" value="C:dendrite"/>
    <property type="evidence" value="ECO:0007669"/>
    <property type="project" value="TreeGrafter"/>
</dbReference>
<dbReference type="InterPro" id="IPR013761">
    <property type="entry name" value="SAM/pointed_sf"/>
</dbReference>
<evidence type="ECO:0000259" key="19">
    <source>
        <dbReference type="PROSITE" id="PS50106"/>
    </source>
</evidence>
<dbReference type="CDD" id="cd09512">
    <property type="entry name" value="SAM_Neurabin-like"/>
    <property type="match status" value="1"/>
</dbReference>
<evidence type="ECO:0000313" key="21">
    <source>
        <dbReference type="Proteomes" id="UP000007635"/>
    </source>
</evidence>
<feature type="compositionally biased region" description="Polar residues" evidence="17">
    <location>
        <begin position="409"/>
        <end position="418"/>
    </location>
</feature>
<evidence type="ECO:0000256" key="3">
    <source>
        <dbReference type="ARBA" id="ARBA00022490"/>
    </source>
</evidence>
<dbReference type="Gene3D" id="1.10.150.50">
    <property type="entry name" value="Transcription Factor, Ets-1"/>
    <property type="match status" value="1"/>
</dbReference>
<keyword evidence="3" id="KW-0963">Cytoplasm</keyword>
<dbReference type="PROSITE" id="PS50105">
    <property type="entry name" value="SAM_DOMAIN"/>
    <property type="match status" value="1"/>
</dbReference>
<evidence type="ECO:0000256" key="5">
    <source>
        <dbReference type="ARBA" id="ARBA00022782"/>
    </source>
</evidence>
<reference evidence="20" key="2">
    <citation type="submission" date="2025-08" db="UniProtKB">
        <authorList>
            <consortium name="Ensembl"/>
        </authorList>
    </citation>
    <scope>IDENTIFICATION</scope>
</reference>
<evidence type="ECO:0000256" key="14">
    <source>
        <dbReference type="ARBA" id="ARBA00077125"/>
    </source>
</evidence>